<organism evidence="1 2">
    <name type="scientific">Pseudomonas syringae pv. actinidiae ICMP 19096</name>
    <dbReference type="NCBI Taxonomy" id="1194405"/>
    <lineage>
        <taxon>Bacteria</taxon>
        <taxon>Pseudomonadati</taxon>
        <taxon>Pseudomonadota</taxon>
        <taxon>Gammaproteobacteria</taxon>
        <taxon>Pseudomonadales</taxon>
        <taxon>Pseudomonadaceae</taxon>
        <taxon>Pseudomonas</taxon>
        <taxon>Pseudomonas syringae</taxon>
    </lineage>
</organism>
<evidence type="ECO:0000313" key="2">
    <source>
        <dbReference type="Proteomes" id="UP000018849"/>
    </source>
</evidence>
<protein>
    <submittedName>
        <fullName evidence="1">Uncharacterized protein</fullName>
    </submittedName>
</protein>
<proteinExistence type="predicted"/>
<accession>A0A656K0I1</accession>
<name>A0A656K0I1_PSESF</name>
<comment type="caution">
    <text evidence="1">The sequence shown here is derived from an EMBL/GenBank/DDBJ whole genome shotgun (WGS) entry which is preliminary data.</text>
</comment>
<gene>
    <name evidence="1" type="ORF">A245_10962</name>
</gene>
<dbReference type="Proteomes" id="UP000018849">
    <property type="component" value="Unassembled WGS sequence"/>
</dbReference>
<evidence type="ECO:0000313" key="1">
    <source>
        <dbReference type="EMBL" id="EPN63965.1"/>
    </source>
</evidence>
<dbReference type="EMBL" id="AOKF01000923">
    <property type="protein sequence ID" value="EPN63965.1"/>
    <property type="molecule type" value="Genomic_DNA"/>
</dbReference>
<sequence length="94" mass="10187">MGEHARESVTADDLLGSFVVQRGVEIGALLQVFRGIGLAGVSFFISDVDTGAGRKHNACRNSRCSDDGENIEVHVGHPLVVFLYACLKCWPSWP</sequence>
<reference evidence="1 2" key="1">
    <citation type="journal article" date="2013" name="PLoS Pathog.">
        <title>Genomic analysis of the Kiwifruit pathogen Pseudomonas syringae pv. actinidiae provides insight into the origins of an emergent plant disease.</title>
        <authorList>
            <person name="McCann H.C."/>
            <person name="Rikkerink E.H."/>
            <person name="Bertels F."/>
            <person name="Fiers M."/>
            <person name="Lu A."/>
            <person name="Rees-George J."/>
            <person name="Andersen M.T."/>
            <person name="Gleave A.P."/>
            <person name="Haubold B."/>
            <person name="Wohlers M.W."/>
            <person name="Guttman D.S."/>
            <person name="Wang P.W."/>
            <person name="Straub C."/>
            <person name="Vanneste J.L."/>
            <person name="Rainey P.B."/>
            <person name="Templeton M.D."/>
        </authorList>
    </citation>
    <scope>NUCLEOTIDE SEQUENCE [LARGE SCALE GENOMIC DNA]</scope>
    <source>
        <strain evidence="1 2">ICMP 19096</strain>
    </source>
</reference>
<dbReference type="AlphaFoldDB" id="A0A656K0I1"/>